<evidence type="ECO:0000313" key="1">
    <source>
        <dbReference type="EMBL" id="KAJ1949316.1"/>
    </source>
</evidence>
<dbReference type="Proteomes" id="UP001150603">
    <property type="component" value="Unassembled WGS sequence"/>
</dbReference>
<evidence type="ECO:0000313" key="2">
    <source>
        <dbReference type="Proteomes" id="UP001150603"/>
    </source>
</evidence>
<sequence length="90" mass="9539">GDFVHITGAADLADAIDLANREGKGRVLLQINPRALAYQHAAAKEDQEPAPVQELGPLGIPEKYLVPTAVGGGFVTALFCVWLAMKLSKN</sequence>
<dbReference type="EMBL" id="JANBPW010000487">
    <property type="protein sequence ID" value="KAJ1949316.1"/>
    <property type="molecule type" value="Genomic_DNA"/>
</dbReference>
<keyword evidence="2" id="KW-1185">Reference proteome</keyword>
<organism evidence="1 2">
    <name type="scientific">Linderina macrospora</name>
    <dbReference type="NCBI Taxonomy" id="4868"/>
    <lineage>
        <taxon>Eukaryota</taxon>
        <taxon>Fungi</taxon>
        <taxon>Fungi incertae sedis</taxon>
        <taxon>Zoopagomycota</taxon>
        <taxon>Kickxellomycotina</taxon>
        <taxon>Kickxellomycetes</taxon>
        <taxon>Kickxellales</taxon>
        <taxon>Kickxellaceae</taxon>
        <taxon>Linderina</taxon>
    </lineage>
</organism>
<proteinExistence type="predicted"/>
<gene>
    <name evidence="1" type="ORF">FBU59_001195</name>
</gene>
<reference evidence="1" key="1">
    <citation type="submission" date="2022-07" db="EMBL/GenBank/DDBJ databases">
        <title>Phylogenomic reconstructions and comparative analyses of Kickxellomycotina fungi.</title>
        <authorList>
            <person name="Reynolds N.K."/>
            <person name="Stajich J.E."/>
            <person name="Barry K."/>
            <person name="Grigoriev I.V."/>
            <person name="Crous P."/>
            <person name="Smith M.E."/>
        </authorList>
    </citation>
    <scope>NUCLEOTIDE SEQUENCE</scope>
    <source>
        <strain evidence="1">NRRL 5244</strain>
    </source>
</reference>
<feature type="non-terminal residue" evidence="1">
    <location>
        <position position="1"/>
    </location>
</feature>
<comment type="caution">
    <text evidence="1">The sequence shown here is derived from an EMBL/GenBank/DDBJ whole genome shotgun (WGS) entry which is preliminary data.</text>
</comment>
<name>A0ACC1JEH8_9FUNG</name>
<protein>
    <submittedName>
        <fullName evidence="1">Uncharacterized protein</fullName>
    </submittedName>
</protein>
<accession>A0ACC1JEH8</accession>